<keyword evidence="7" id="KW-0067">ATP-binding</keyword>
<dbReference type="GO" id="GO:0005524">
    <property type="term" value="F:ATP binding"/>
    <property type="evidence" value="ECO:0007669"/>
    <property type="project" value="UniProtKB-KW"/>
</dbReference>
<dbReference type="Pfam" id="PF02518">
    <property type="entry name" value="HATPase_c"/>
    <property type="match status" value="1"/>
</dbReference>
<dbReference type="InterPro" id="IPR050482">
    <property type="entry name" value="Sensor_HK_TwoCompSys"/>
</dbReference>
<evidence type="ECO:0000256" key="7">
    <source>
        <dbReference type="ARBA" id="ARBA00022840"/>
    </source>
</evidence>
<evidence type="ECO:0000256" key="8">
    <source>
        <dbReference type="ARBA" id="ARBA00023012"/>
    </source>
</evidence>
<dbReference type="GO" id="GO:0000155">
    <property type="term" value="F:phosphorelay sensor kinase activity"/>
    <property type="evidence" value="ECO:0007669"/>
    <property type="project" value="InterPro"/>
</dbReference>
<dbReference type="GO" id="GO:0016020">
    <property type="term" value="C:membrane"/>
    <property type="evidence" value="ECO:0007669"/>
    <property type="project" value="InterPro"/>
</dbReference>
<evidence type="ECO:0000256" key="5">
    <source>
        <dbReference type="ARBA" id="ARBA00022741"/>
    </source>
</evidence>
<feature type="transmembrane region" description="Helical" evidence="9">
    <location>
        <begin position="21"/>
        <end position="37"/>
    </location>
</feature>
<keyword evidence="4" id="KW-0808">Transferase</keyword>
<feature type="transmembrane region" description="Helical" evidence="9">
    <location>
        <begin position="258"/>
        <end position="279"/>
    </location>
</feature>
<evidence type="ECO:0000256" key="9">
    <source>
        <dbReference type="SAM" id="Phobius"/>
    </source>
</evidence>
<dbReference type="InterPro" id="IPR036890">
    <property type="entry name" value="HATPase_C_sf"/>
</dbReference>
<dbReference type="EMBL" id="CP038267">
    <property type="protein sequence ID" value="QBR91056.1"/>
    <property type="molecule type" value="Genomic_DNA"/>
</dbReference>
<keyword evidence="5" id="KW-0547">Nucleotide-binding</keyword>
<evidence type="ECO:0000256" key="3">
    <source>
        <dbReference type="ARBA" id="ARBA00022553"/>
    </source>
</evidence>
<evidence type="ECO:0000256" key="2">
    <source>
        <dbReference type="ARBA" id="ARBA00012438"/>
    </source>
</evidence>
<dbReference type="GO" id="GO:0046983">
    <property type="term" value="F:protein dimerization activity"/>
    <property type="evidence" value="ECO:0007669"/>
    <property type="project" value="InterPro"/>
</dbReference>
<evidence type="ECO:0000256" key="6">
    <source>
        <dbReference type="ARBA" id="ARBA00022777"/>
    </source>
</evidence>
<organism evidence="11 12">
    <name type="scientific">Nocardioides euryhalodurans</name>
    <dbReference type="NCBI Taxonomy" id="2518370"/>
    <lineage>
        <taxon>Bacteria</taxon>
        <taxon>Bacillati</taxon>
        <taxon>Actinomycetota</taxon>
        <taxon>Actinomycetes</taxon>
        <taxon>Propionibacteriales</taxon>
        <taxon>Nocardioidaceae</taxon>
        <taxon>Nocardioides</taxon>
    </lineage>
</organism>
<dbReference type="EC" id="2.7.13.3" evidence="2"/>
<dbReference type="Pfam" id="PF07730">
    <property type="entry name" value="HisKA_3"/>
    <property type="match status" value="1"/>
</dbReference>
<dbReference type="PROSITE" id="PS50109">
    <property type="entry name" value="HIS_KIN"/>
    <property type="match status" value="1"/>
</dbReference>
<name>A0A4P7GGV9_9ACTN</name>
<feature type="transmembrane region" description="Helical" evidence="9">
    <location>
        <begin position="231"/>
        <end position="252"/>
    </location>
</feature>
<dbReference type="SUPFAM" id="SSF55874">
    <property type="entry name" value="ATPase domain of HSP90 chaperone/DNA topoisomerase II/histidine kinase"/>
    <property type="match status" value="1"/>
</dbReference>
<dbReference type="PANTHER" id="PTHR24421:SF10">
    <property type="entry name" value="NITRATE_NITRITE SENSOR PROTEIN NARQ"/>
    <property type="match status" value="1"/>
</dbReference>
<keyword evidence="9" id="KW-0812">Transmembrane</keyword>
<keyword evidence="12" id="KW-1185">Reference proteome</keyword>
<feature type="transmembrane region" description="Helical" evidence="9">
    <location>
        <begin position="291"/>
        <end position="315"/>
    </location>
</feature>
<dbReference type="OrthoDB" id="227596at2"/>
<reference evidence="11 12" key="1">
    <citation type="submission" date="2019-03" db="EMBL/GenBank/DDBJ databases">
        <title>Three New Species of Nocardioides, Nocardioides euryhalodurans sp. nov., Nocardioides seonyuensis sp. nov. and Nocardioides eburneoflavus sp. nov., Iolated from Soil.</title>
        <authorList>
            <person name="Roh S.G."/>
            <person name="Lee C."/>
            <person name="Kim M.-K."/>
            <person name="Kim S.B."/>
        </authorList>
    </citation>
    <scope>NUCLEOTIDE SEQUENCE [LARGE SCALE GENOMIC DNA]</scope>
    <source>
        <strain evidence="11 12">MMS17-SY117</strain>
    </source>
</reference>
<evidence type="ECO:0000256" key="4">
    <source>
        <dbReference type="ARBA" id="ARBA00022679"/>
    </source>
</evidence>
<dbReference type="SMART" id="SM00387">
    <property type="entry name" value="HATPase_c"/>
    <property type="match status" value="1"/>
</dbReference>
<keyword evidence="8" id="KW-0902">Two-component regulatory system</keyword>
<keyword evidence="6 11" id="KW-0418">Kinase</keyword>
<evidence type="ECO:0000313" key="12">
    <source>
        <dbReference type="Proteomes" id="UP000294894"/>
    </source>
</evidence>
<dbReference type="AlphaFoldDB" id="A0A4P7GGV9"/>
<feature type="transmembrane region" description="Helical" evidence="9">
    <location>
        <begin position="197"/>
        <end position="219"/>
    </location>
</feature>
<keyword evidence="9" id="KW-0472">Membrane</keyword>
<evidence type="ECO:0000313" key="11">
    <source>
        <dbReference type="EMBL" id="QBR91056.1"/>
    </source>
</evidence>
<gene>
    <name evidence="11" type="ORF">EXE57_01310</name>
</gene>
<evidence type="ECO:0000256" key="1">
    <source>
        <dbReference type="ARBA" id="ARBA00000085"/>
    </source>
</evidence>
<dbReference type="KEGG" id="noy:EXE57_01310"/>
<proteinExistence type="predicted"/>
<feature type="transmembrane region" description="Helical" evidence="9">
    <location>
        <begin position="149"/>
        <end position="168"/>
    </location>
</feature>
<dbReference type="InterPro" id="IPR011712">
    <property type="entry name" value="Sig_transdc_His_kin_sub3_dim/P"/>
</dbReference>
<protein>
    <recommendedName>
        <fullName evidence="2">histidine kinase</fullName>
        <ecNumber evidence="2">2.7.13.3</ecNumber>
    </recommendedName>
</protein>
<dbReference type="Proteomes" id="UP000294894">
    <property type="component" value="Chromosome"/>
</dbReference>
<sequence length="691" mass="72446">MTSTTAGRALPSTWVRRPVPLALVTAALVALGASLWLDLATTGAERTAAASGLGTATGISGVLLLLAAAYVLHHRPGDTVGRVVAALGLVWVADGVLAAWASYGYAHDLPLTDAAIWFVWRFGAVLLSGMVTLLLLYPTGRLLAGRWRPVAVVVLVSAYLLPVMLLLAPDSVVLAGDLPGASSDQTALPLGDGLATALLRTAQTLTFTSLLASVALLWVRHRRADAAERTQLRWLLWAGIMTVLMVVCGLVLDISGAWTTLLLNLAVATLAASVAIGLVHPNLGDVDALVAWTLTSAAVAAVVVAVDLAVIAAGSSLLGERLDERRVTLVVLVLAVVVYGPLRAWLGNGVRRLMFGRRSDRYDVVSSLAARLEETGSVAEQLPALAGAVASTFKVPFVRVEVVAPDGGLLSATHGSEPAEVQSFDIAYRGTRVGRLVLPVLGVRSMLSRRDQGLLLDLVRQAAIAIRAGLLSAEVQESRERLVLGREDDRRRIRRDLHDGLGPVLGGVALRLDAAGNVVETDPGRARELVRLARTEVADALDDVRRLVHDLRPPALDDLGLEAALRQQAERVRSQVDVAVSAEGVAGLPAAVEVAAYRIVSEALTNVVRHAEASRAEVTLAADGSALTVAVVDDGRGIGPDVVAGVGLLSLRERAEELGGHCEVSCPPTGGTTVHAWLPFGTGATPERSRS</sequence>
<dbReference type="PANTHER" id="PTHR24421">
    <property type="entry name" value="NITRATE/NITRITE SENSOR PROTEIN NARX-RELATED"/>
    <property type="match status" value="1"/>
</dbReference>
<dbReference type="InterPro" id="IPR003594">
    <property type="entry name" value="HATPase_dom"/>
</dbReference>
<accession>A0A4P7GGV9</accession>
<dbReference type="InterPro" id="IPR005467">
    <property type="entry name" value="His_kinase_dom"/>
</dbReference>
<keyword evidence="3" id="KW-0597">Phosphoprotein</keyword>
<dbReference type="Gene3D" id="1.20.5.1930">
    <property type="match status" value="1"/>
</dbReference>
<comment type="catalytic activity">
    <reaction evidence="1">
        <text>ATP + protein L-histidine = ADP + protein N-phospho-L-histidine.</text>
        <dbReference type="EC" id="2.7.13.3"/>
    </reaction>
</comment>
<evidence type="ECO:0000259" key="10">
    <source>
        <dbReference type="PROSITE" id="PS50109"/>
    </source>
</evidence>
<feature type="transmembrane region" description="Helical" evidence="9">
    <location>
        <begin position="84"/>
        <end position="103"/>
    </location>
</feature>
<feature type="transmembrane region" description="Helical" evidence="9">
    <location>
        <begin position="327"/>
        <end position="346"/>
    </location>
</feature>
<feature type="transmembrane region" description="Helical" evidence="9">
    <location>
        <begin position="115"/>
        <end position="137"/>
    </location>
</feature>
<feature type="transmembrane region" description="Helical" evidence="9">
    <location>
        <begin position="49"/>
        <end position="72"/>
    </location>
</feature>
<dbReference type="CDD" id="cd16917">
    <property type="entry name" value="HATPase_UhpB-NarQ-NarX-like"/>
    <property type="match status" value="1"/>
</dbReference>
<keyword evidence="9" id="KW-1133">Transmembrane helix</keyword>
<dbReference type="RefSeq" id="WP_135073273.1">
    <property type="nucleotide sequence ID" value="NZ_CP038267.1"/>
</dbReference>
<dbReference type="Gene3D" id="3.30.565.10">
    <property type="entry name" value="Histidine kinase-like ATPase, C-terminal domain"/>
    <property type="match status" value="1"/>
</dbReference>
<feature type="domain" description="Histidine kinase" evidence="10">
    <location>
        <begin position="492"/>
        <end position="682"/>
    </location>
</feature>